<feature type="chain" id="PRO_5046743399" evidence="1">
    <location>
        <begin position="22"/>
        <end position="153"/>
    </location>
</feature>
<evidence type="ECO:0000256" key="1">
    <source>
        <dbReference type="SAM" id="SignalP"/>
    </source>
</evidence>
<sequence>MIKVMTVIAAAMLLATAVADAHEGQHHDKHHVDAHMAKLHKMMPRYAKAQVLIVTSLDKGDLKGVVKQTDYILSTTADLKKSTPHKNVAKLKDFQGIVSDFERDVTVLADSAKKGDLQGARAAFASVAKRCNSCHETFRAEVGYGGAASEVSG</sequence>
<feature type="signal peptide" evidence="1">
    <location>
        <begin position="1"/>
        <end position="21"/>
    </location>
</feature>
<dbReference type="Pfam" id="PF01322">
    <property type="entry name" value="Cytochrom_C_2"/>
    <property type="match status" value="1"/>
</dbReference>
<dbReference type="EMBL" id="JAEMHL010000003">
    <property type="protein sequence ID" value="MBJ6750240.1"/>
    <property type="molecule type" value="Genomic_DNA"/>
</dbReference>
<comment type="caution">
    <text evidence="2">The sequence shown here is derived from an EMBL/GenBank/DDBJ whole genome shotgun (WGS) entry which is preliminary data.</text>
</comment>
<evidence type="ECO:0000313" key="2">
    <source>
        <dbReference type="EMBL" id="MBJ6750240.1"/>
    </source>
</evidence>
<protein>
    <submittedName>
        <fullName evidence="2">Cytochrome c</fullName>
    </submittedName>
</protein>
<name>A0ABS0YD53_9BACT</name>
<dbReference type="InterPro" id="IPR002321">
    <property type="entry name" value="Cyt_c_II"/>
</dbReference>
<dbReference type="Gene3D" id="1.20.120.10">
    <property type="entry name" value="Cytochrome c/b562"/>
    <property type="match status" value="1"/>
</dbReference>
<organism evidence="2 3">
    <name type="scientific">Geomonas anaerohicana</name>
    <dbReference type="NCBI Taxonomy" id="2798583"/>
    <lineage>
        <taxon>Bacteria</taxon>
        <taxon>Pseudomonadati</taxon>
        <taxon>Thermodesulfobacteriota</taxon>
        <taxon>Desulfuromonadia</taxon>
        <taxon>Geobacterales</taxon>
        <taxon>Geobacteraceae</taxon>
        <taxon>Geomonas</taxon>
    </lineage>
</organism>
<reference evidence="2 3" key="1">
    <citation type="submission" date="2020-12" db="EMBL/GenBank/DDBJ databases">
        <title>Geomonas sp. Red421, isolated from paddy soil.</title>
        <authorList>
            <person name="Xu Z."/>
            <person name="Zhang Z."/>
            <person name="Masuda Y."/>
            <person name="Itoh H."/>
            <person name="Senoo K."/>
        </authorList>
    </citation>
    <scope>NUCLEOTIDE SEQUENCE [LARGE SCALE GENOMIC DNA]</scope>
    <source>
        <strain evidence="2 3">Red421</strain>
    </source>
</reference>
<keyword evidence="3" id="KW-1185">Reference proteome</keyword>
<dbReference type="InterPro" id="IPR010980">
    <property type="entry name" value="Cyt_c/b562"/>
</dbReference>
<dbReference type="RefSeq" id="WP_199388756.1">
    <property type="nucleotide sequence ID" value="NZ_JAEMHL010000003.1"/>
</dbReference>
<proteinExistence type="predicted"/>
<dbReference type="PROSITE" id="PS51009">
    <property type="entry name" value="CYTCII"/>
    <property type="match status" value="1"/>
</dbReference>
<evidence type="ECO:0000313" key="3">
    <source>
        <dbReference type="Proteomes" id="UP000614714"/>
    </source>
</evidence>
<accession>A0ABS0YD53</accession>
<dbReference type="SUPFAM" id="SSF47175">
    <property type="entry name" value="Cytochromes"/>
    <property type="match status" value="1"/>
</dbReference>
<keyword evidence="1" id="KW-0732">Signal</keyword>
<gene>
    <name evidence="2" type="ORF">JFN91_08450</name>
</gene>
<dbReference type="Proteomes" id="UP000614714">
    <property type="component" value="Unassembled WGS sequence"/>
</dbReference>